<dbReference type="Pfam" id="PF00532">
    <property type="entry name" value="Peripla_BP_1"/>
    <property type="match status" value="1"/>
</dbReference>
<organism evidence="5 6">
    <name type="scientific">Mediterraneibacter gnavus</name>
    <name type="common">Ruminococcus gnavus</name>
    <dbReference type="NCBI Taxonomy" id="33038"/>
    <lineage>
        <taxon>Bacteria</taxon>
        <taxon>Bacillati</taxon>
        <taxon>Bacillota</taxon>
        <taxon>Clostridia</taxon>
        <taxon>Lachnospirales</taxon>
        <taxon>Lachnospiraceae</taxon>
        <taxon>Mediterraneibacter</taxon>
    </lineage>
</organism>
<sequence>MLIERGAMGQKKEVKLEDIADSLGVSIVTVSNALKGKKGVSEGLRNRIKEAAQRMGYKTPVYEEKEKARSHIIGVLVAERYVKEFPSFYMEIYRRVAQETAKRGHVTVLEVVTCEKENLSADAMVFLEQSMDGLIVIGELYQEYMKMLRKVSRIPIVCVDYYDVYDDMDYIITDGFGGMEQMTRLLLKEGYRDLILWAVRMRPRILQTDILGIAKQCKGQAWKKSSFGSLRTGNVEKGITGWRLNCRKNCHRDLSAIAIKRQCCCLKD</sequence>
<dbReference type="SUPFAM" id="SSF47413">
    <property type="entry name" value="lambda repressor-like DNA-binding domains"/>
    <property type="match status" value="1"/>
</dbReference>
<evidence type="ECO:0000256" key="1">
    <source>
        <dbReference type="ARBA" id="ARBA00023015"/>
    </source>
</evidence>
<dbReference type="PROSITE" id="PS50932">
    <property type="entry name" value="HTH_LACI_2"/>
    <property type="match status" value="1"/>
</dbReference>
<dbReference type="AlphaFoldDB" id="A0A3E4V1M0"/>
<accession>A0A3E4V1M0</accession>
<dbReference type="GO" id="GO:0003700">
    <property type="term" value="F:DNA-binding transcription factor activity"/>
    <property type="evidence" value="ECO:0007669"/>
    <property type="project" value="TreeGrafter"/>
</dbReference>
<dbReference type="InterPro" id="IPR001761">
    <property type="entry name" value="Peripla_BP/Lac1_sug-bd_dom"/>
</dbReference>
<evidence type="ECO:0000259" key="4">
    <source>
        <dbReference type="PROSITE" id="PS50932"/>
    </source>
</evidence>
<dbReference type="PANTHER" id="PTHR30146">
    <property type="entry name" value="LACI-RELATED TRANSCRIPTIONAL REPRESSOR"/>
    <property type="match status" value="1"/>
</dbReference>
<dbReference type="CDD" id="cd01392">
    <property type="entry name" value="HTH_LacI"/>
    <property type="match status" value="1"/>
</dbReference>
<keyword evidence="3" id="KW-0804">Transcription</keyword>
<dbReference type="Pfam" id="PF00356">
    <property type="entry name" value="LacI"/>
    <property type="match status" value="1"/>
</dbReference>
<dbReference type="InterPro" id="IPR028082">
    <property type="entry name" value="Peripla_BP_I"/>
</dbReference>
<dbReference type="Proteomes" id="UP000260808">
    <property type="component" value="Unassembled WGS sequence"/>
</dbReference>
<evidence type="ECO:0000256" key="2">
    <source>
        <dbReference type="ARBA" id="ARBA00023125"/>
    </source>
</evidence>
<feature type="domain" description="HTH lacI-type" evidence="4">
    <location>
        <begin position="14"/>
        <end position="58"/>
    </location>
</feature>
<dbReference type="SUPFAM" id="SSF53822">
    <property type="entry name" value="Periplasmic binding protein-like I"/>
    <property type="match status" value="1"/>
</dbReference>
<dbReference type="EMBL" id="QSSX01000032">
    <property type="protein sequence ID" value="RGM21187.1"/>
    <property type="molecule type" value="Genomic_DNA"/>
</dbReference>
<dbReference type="GO" id="GO:0000976">
    <property type="term" value="F:transcription cis-regulatory region binding"/>
    <property type="evidence" value="ECO:0007669"/>
    <property type="project" value="TreeGrafter"/>
</dbReference>
<dbReference type="PANTHER" id="PTHR30146:SF109">
    <property type="entry name" value="HTH-TYPE TRANSCRIPTIONAL REGULATOR GALS"/>
    <property type="match status" value="1"/>
</dbReference>
<gene>
    <name evidence="5" type="ORF">DXC31_12265</name>
</gene>
<reference evidence="5 6" key="1">
    <citation type="submission" date="2018-08" db="EMBL/GenBank/DDBJ databases">
        <title>A genome reference for cultivated species of the human gut microbiota.</title>
        <authorList>
            <person name="Zou Y."/>
            <person name="Xue W."/>
            <person name="Luo G."/>
        </authorList>
    </citation>
    <scope>NUCLEOTIDE SEQUENCE [LARGE SCALE GENOMIC DNA]</scope>
    <source>
        <strain evidence="5 6">TF01-20-2</strain>
    </source>
</reference>
<dbReference type="SMART" id="SM00354">
    <property type="entry name" value="HTH_LACI"/>
    <property type="match status" value="1"/>
</dbReference>
<dbReference type="InterPro" id="IPR000843">
    <property type="entry name" value="HTH_LacI"/>
</dbReference>
<dbReference type="Gene3D" id="3.40.50.2300">
    <property type="match status" value="1"/>
</dbReference>
<evidence type="ECO:0000313" key="5">
    <source>
        <dbReference type="EMBL" id="RGM21187.1"/>
    </source>
</evidence>
<evidence type="ECO:0000313" key="6">
    <source>
        <dbReference type="Proteomes" id="UP000260808"/>
    </source>
</evidence>
<comment type="caution">
    <text evidence="5">The sequence shown here is derived from an EMBL/GenBank/DDBJ whole genome shotgun (WGS) entry which is preliminary data.</text>
</comment>
<name>A0A3E4V1M0_MEDGN</name>
<evidence type="ECO:0000256" key="3">
    <source>
        <dbReference type="ARBA" id="ARBA00023163"/>
    </source>
</evidence>
<dbReference type="Gene3D" id="1.10.260.40">
    <property type="entry name" value="lambda repressor-like DNA-binding domains"/>
    <property type="match status" value="1"/>
</dbReference>
<proteinExistence type="predicted"/>
<dbReference type="InterPro" id="IPR010982">
    <property type="entry name" value="Lambda_DNA-bd_dom_sf"/>
</dbReference>
<keyword evidence="1" id="KW-0805">Transcription regulation</keyword>
<protein>
    <submittedName>
        <fullName evidence="5">LacI family transcriptional regulator</fullName>
    </submittedName>
</protein>
<keyword evidence="2" id="KW-0238">DNA-binding</keyword>